<dbReference type="GO" id="GO:0003677">
    <property type="term" value="F:DNA binding"/>
    <property type="evidence" value="ECO:0007669"/>
    <property type="project" value="UniProtKB-KW"/>
</dbReference>
<dbReference type="OrthoDB" id="3364175at2759"/>
<dbReference type="PANTHER" id="PTHR47655">
    <property type="entry name" value="QUINIC ACID UTILIZATION ACTIVATOR"/>
    <property type="match status" value="1"/>
</dbReference>
<name>A0A2B7YQU1_POLH7</name>
<dbReference type="Pfam" id="PF04082">
    <property type="entry name" value="Fungal_trans"/>
    <property type="match status" value="1"/>
</dbReference>
<evidence type="ECO:0000256" key="3">
    <source>
        <dbReference type="ARBA" id="ARBA00022833"/>
    </source>
</evidence>
<comment type="caution">
    <text evidence="12">The sequence shown here is derived from an EMBL/GenBank/DDBJ whole genome shotgun (WGS) entry which is preliminary data.</text>
</comment>
<accession>A0A2B7YQU1</accession>
<dbReference type="PROSITE" id="PS50048">
    <property type="entry name" value="ZN2_CY6_FUNGAL_2"/>
    <property type="match status" value="1"/>
</dbReference>
<keyword evidence="5" id="KW-0805">Transcription regulation</keyword>
<feature type="domain" description="Zn(2)-C6 fungal-type" evidence="11">
    <location>
        <begin position="45"/>
        <end position="75"/>
    </location>
</feature>
<dbReference type="CDD" id="cd12148">
    <property type="entry name" value="fungal_TF_MHR"/>
    <property type="match status" value="1"/>
</dbReference>
<dbReference type="GO" id="GO:0008270">
    <property type="term" value="F:zinc ion binding"/>
    <property type="evidence" value="ECO:0007669"/>
    <property type="project" value="InterPro"/>
</dbReference>
<dbReference type="InterPro" id="IPR036864">
    <property type="entry name" value="Zn2-C6_fun-type_DNA-bd_sf"/>
</dbReference>
<keyword evidence="4" id="KW-0672">Quinate metabolism</keyword>
<dbReference type="SUPFAM" id="SSF57701">
    <property type="entry name" value="Zn2/Cys6 DNA-binding domain"/>
    <property type="match status" value="1"/>
</dbReference>
<dbReference type="PANTHER" id="PTHR47655:SF2">
    <property type="entry name" value="QUINIC ACID UTILIZATION ACTIVATOR"/>
    <property type="match status" value="1"/>
</dbReference>
<gene>
    <name evidence="12" type="ORF">AJ80_02606</name>
</gene>
<evidence type="ECO:0000259" key="11">
    <source>
        <dbReference type="PROSITE" id="PS50048"/>
    </source>
</evidence>
<dbReference type="EMBL" id="PDNA01000025">
    <property type="protein sequence ID" value="PGH23353.1"/>
    <property type="molecule type" value="Genomic_DNA"/>
</dbReference>
<dbReference type="SMART" id="SM00906">
    <property type="entry name" value="Fungal_trans"/>
    <property type="match status" value="1"/>
</dbReference>
<evidence type="ECO:0000256" key="4">
    <source>
        <dbReference type="ARBA" id="ARBA00022911"/>
    </source>
</evidence>
<dbReference type="STRING" id="1447883.A0A2B7YQU1"/>
<dbReference type="GO" id="GO:0045944">
    <property type="term" value="P:positive regulation of transcription by RNA polymerase II"/>
    <property type="evidence" value="ECO:0007669"/>
    <property type="project" value="TreeGrafter"/>
</dbReference>
<keyword evidence="8" id="KW-0804">Transcription</keyword>
<dbReference type="InterPro" id="IPR052783">
    <property type="entry name" value="Metabolic/Drug-Res_Regulator"/>
</dbReference>
<keyword evidence="7" id="KW-0010">Activator</keyword>
<dbReference type="InterPro" id="IPR007219">
    <property type="entry name" value="XnlR_reg_dom"/>
</dbReference>
<evidence type="ECO:0000256" key="5">
    <source>
        <dbReference type="ARBA" id="ARBA00023015"/>
    </source>
</evidence>
<dbReference type="Proteomes" id="UP000224634">
    <property type="component" value="Unassembled WGS sequence"/>
</dbReference>
<dbReference type="AlphaFoldDB" id="A0A2B7YQU1"/>
<evidence type="ECO:0000313" key="13">
    <source>
        <dbReference type="Proteomes" id="UP000224634"/>
    </source>
</evidence>
<keyword evidence="9" id="KW-0539">Nucleus</keyword>
<dbReference type="GO" id="GO:0005634">
    <property type="term" value="C:nucleus"/>
    <property type="evidence" value="ECO:0007669"/>
    <property type="project" value="UniProtKB-SubCell"/>
</dbReference>
<feature type="region of interest" description="Disordered" evidence="10">
    <location>
        <begin position="1"/>
        <end position="39"/>
    </location>
</feature>
<keyword evidence="3" id="KW-0862">Zinc</keyword>
<feature type="region of interest" description="Disordered" evidence="10">
    <location>
        <begin position="769"/>
        <end position="806"/>
    </location>
</feature>
<dbReference type="GO" id="GO:0000981">
    <property type="term" value="F:DNA-binding transcription factor activity, RNA polymerase II-specific"/>
    <property type="evidence" value="ECO:0007669"/>
    <property type="project" value="InterPro"/>
</dbReference>
<dbReference type="FunFam" id="4.10.240.10:FF:000005">
    <property type="entry name" value="Quinic acid utilization activator"/>
    <property type="match status" value="1"/>
</dbReference>
<dbReference type="PROSITE" id="PS00463">
    <property type="entry name" value="ZN2_CY6_FUNGAL_1"/>
    <property type="match status" value="1"/>
</dbReference>
<evidence type="ECO:0000256" key="6">
    <source>
        <dbReference type="ARBA" id="ARBA00023125"/>
    </source>
</evidence>
<feature type="compositionally biased region" description="Polar residues" evidence="10">
    <location>
        <begin position="1"/>
        <end position="10"/>
    </location>
</feature>
<dbReference type="CDD" id="cd00067">
    <property type="entry name" value="GAL4"/>
    <property type="match status" value="1"/>
</dbReference>
<keyword evidence="2" id="KW-0479">Metal-binding</keyword>
<evidence type="ECO:0000256" key="2">
    <source>
        <dbReference type="ARBA" id="ARBA00022723"/>
    </source>
</evidence>
<keyword evidence="6" id="KW-0238">DNA-binding</keyword>
<evidence type="ECO:0000256" key="10">
    <source>
        <dbReference type="SAM" id="MobiDB-lite"/>
    </source>
</evidence>
<protein>
    <recommendedName>
        <fullName evidence="11">Zn(2)-C6 fungal-type domain-containing protein</fullName>
    </recommendedName>
</protein>
<dbReference type="SMART" id="SM00066">
    <property type="entry name" value="GAL4"/>
    <property type="match status" value="1"/>
</dbReference>
<keyword evidence="13" id="KW-1185">Reference proteome</keyword>
<comment type="subcellular location">
    <subcellularLocation>
        <location evidence="1">Nucleus</location>
    </subcellularLocation>
</comment>
<evidence type="ECO:0000256" key="9">
    <source>
        <dbReference type="ARBA" id="ARBA00023242"/>
    </source>
</evidence>
<reference evidence="12 13" key="1">
    <citation type="submission" date="2017-10" db="EMBL/GenBank/DDBJ databases">
        <title>Comparative genomics in systemic dimorphic fungi from Ajellomycetaceae.</title>
        <authorList>
            <person name="Munoz J.F."/>
            <person name="Mcewen J.G."/>
            <person name="Clay O.K."/>
            <person name="Cuomo C.A."/>
        </authorList>
    </citation>
    <scope>NUCLEOTIDE SEQUENCE [LARGE SCALE GENOMIC DNA]</scope>
    <source>
        <strain evidence="12 13">UAMH7299</strain>
    </source>
</reference>
<evidence type="ECO:0000256" key="1">
    <source>
        <dbReference type="ARBA" id="ARBA00004123"/>
    </source>
</evidence>
<dbReference type="GO" id="GO:0006351">
    <property type="term" value="P:DNA-templated transcription"/>
    <property type="evidence" value="ECO:0007669"/>
    <property type="project" value="InterPro"/>
</dbReference>
<evidence type="ECO:0000256" key="8">
    <source>
        <dbReference type="ARBA" id="ARBA00023163"/>
    </source>
</evidence>
<feature type="compositionally biased region" description="Basic and acidic residues" evidence="10">
    <location>
        <begin position="18"/>
        <end position="32"/>
    </location>
</feature>
<evidence type="ECO:0000256" key="7">
    <source>
        <dbReference type="ARBA" id="ARBA00023159"/>
    </source>
</evidence>
<organism evidence="12 13">
    <name type="scientific">Polytolypa hystricis (strain UAMH7299)</name>
    <dbReference type="NCBI Taxonomy" id="1447883"/>
    <lineage>
        <taxon>Eukaryota</taxon>
        <taxon>Fungi</taxon>
        <taxon>Dikarya</taxon>
        <taxon>Ascomycota</taxon>
        <taxon>Pezizomycotina</taxon>
        <taxon>Eurotiomycetes</taxon>
        <taxon>Eurotiomycetidae</taxon>
        <taxon>Onygenales</taxon>
        <taxon>Onygenales incertae sedis</taxon>
        <taxon>Polytolypa</taxon>
    </lineage>
</organism>
<dbReference type="Pfam" id="PF00172">
    <property type="entry name" value="Zn_clus"/>
    <property type="match status" value="1"/>
</dbReference>
<feature type="region of interest" description="Disordered" evidence="10">
    <location>
        <begin position="158"/>
        <end position="187"/>
    </location>
</feature>
<dbReference type="InterPro" id="IPR001138">
    <property type="entry name" value="Zn2Cys6_DnaBD"/>
</dbReference>
<feature type="compositionally biased region" description="Basic and acidic residues" evidence="10">
    <location>
        <begin position="158"/>
        <end position="167"/>
    </location>
</feature>
<sequence length="921" mass="101220">MDSDTHNTPGPSGRAKRRWIDVDADGGQKTDEQGAAPKRHRISRACDTCRSRKDRCDGARPICSTCASVCRPCSYNSNPKKRGLPTGYLRALEVLWGVVFSKIRGSEQVVRGLLKVSNLPGHTEDNRKEGESSDVYLSAWKNSSVLREVERALSALDHQIEDGDRRSQGTAASNSPADAGALNTPTTDSLEWHLPERFRFDEGIDYGTPAPRGVNVARTSSLPKRQTRNCGTQTDRAQATPLYRPHDEPDTLDLRLPPNARQLFDIYFSYTHCWLPILEKHDILRTAFSYDQQGVHISANTPGSGDHALMWAVLALAAVQQSSRNLALRHIGARSDQSDIDALYTTARKLIPEEDGPYDIGHVQALLILAMVKMGQQMMSVAWILVGSAIRIASGLGLDESSFMNSSMSATGKRFHGRSKHVFLGCFILDTLVAAQIGSLPLLRKETASRAGRLDEDGLEEWHPWEDKVCFPGVSAPGDQFLRGPLHSMSTFNRLVSLVSILNDFSCCRHEKSLTLSKFDELERELRLWISTLPNHYVPWLQGNTSRPVAPHMLGLHIAYESIFSAILLHSQPSDSHGASRRDLKPYFTESPKKLAQLMQVYIDSYSIAATFPTFVSFFCLAGYEPGDERPASLSSAPDPELRLRLQRMSSQLSLVWEARGGSSAKNTTGSLIQSPSVPRHPEVVVSSFGHPAPQPSPSLGIHAPPTNTNPHYNPPTASVYDPMERGHRTDTMYDTVTGTATPSGGQASIPWIRPIPAVDTGAQRHPLQTPTQHLDISGHHQPPEIPGQLPSQVAPPKSSTNNIASSFASSNTQYPVAYSDPSMNGNTYVNIDGDGMSSWTRIPPDLDALFDELASLEGTDRTETQPVFMRNLGFAPNSGVSELYSYASHPDMYLMPQGQQMVDGSQHPTENLMDRIVPGS</sequence>
<evidence type="ECO:0000313" key="12">
    <source>
        <dbReference type="EMBL" id="PGH23353.1"/>
    </source>
</evidence>
<proteinExistence type="predicted"/>
<dbReference type="Gene3D" id="4.10.240.10">
    <property type="entry name" value="Zn(2)-C6 fungal-type DNA-binding domain"/>
    <property type="match status" value="1"/>
</dbReference>